<proteinExistence type="inferred from homology"/>
<evidence type="ECO:0008006" key="5">
    <source>
        <dbReference type="Google" id="ProtNLM"/>
    </source>
</evidence>
<protein>
    <recommendedName>
        <fullName evidence="5">GA4 desaturase</fullName>
    </recommendedName>
</protein>
<dbReference type="InterPro" id="IPR044053">
    <property type="entry name" value="AsaB-like"/>
</dbReference>
<keyword evidence="4" id="KW-1185">Reference proteome</keyword>
<dbReference type="GO" id="GO:0016491">
    <property type="term" value="F:oxidoreductase activity"/>
    <property type="evidence" value="ECO:0007669"/>
    <property type="project" value="UniProtKB-KW"/>
</dbReference>
<organism evidence="3 4">
    <name type="scientific">Neohortaea acidophila</name>
    <dbReference type="NCBI Taxonomy" id="245834"/>
    <lineage>
        <taxon>Eukaryota</taxon>
        <taxon>Fungi</taxon>
        <taxon>Dikarya</taxon>
        <taxon>Ascomycota</taxon>
        <taxon>Pezizomycotina</taxon>
        <taxon>Dothideomycetes</taxon>
        <taxon>Dothideomycetidae</taxon>
        <taxon>Mycosphaerellales</taxon>
        <taxon>Teratosphaeriaceae</taxon>
        <taxon>Neohortaea</taxon>
    </lineage>
</organism>
<name>A0A6A6Q1L8_9PEZI</name>
<accession>A0A6A6Q1L8</accession>
<sequence>MGSLKPPRLYGVFTYPISDGDASADLTKDEPESKINVKCPLVDFRDQVFQSSSHGDYKAEAAFMKTHGFTAVKHVSAITDSNVFHDPPTVQSIYHPEVVELVKQVTGCKTVVVINSNCRGEISPHEPKVVIADSAQQIEEARHWPMMSPPLRAPHSDYAALGGRQAVRSEVPGLRAAAEAAGIIAREDAICGAAGVPVDERAGKKALEKDYNGHANGKLGPRYAAFSIWKPLKPVTRDPLALLPWSSVQQVGDLKTEYYDNRFLKNKMAWIKEYATVEVRPDAVERIGNGSSDANQLEWYYISDMQPDEVLFAKLFDTAGLGNGAAEEVGSFHASPDLGDAAYGDVRQSIEVRCMAFW</sequence>
<evidence type="ECO:0000313" key="3">
    <source>
        <dbReference type="EMBL" id="KAF2485884.1"/>
    </source>
</evidence>
<keyword evidence="1" id="KW-0560">Oxidoreductase</keyword>
<dbReference type="RefSeq" id="XP_033592453.1">
    <property type="nucleotide sequence ID" value="XM_033733139.1"/>
</dbReference>
<dbReference type="OrthoDB" id="412788at2759"/>
<dbReference type="AlphaFoldDB" id="A0A6A6Q1L8"/>
<dbReference type="EMBL" id="MU001633">
    <property type="protein sequence ID" value="KAF2485884.1"/>
    <property type="molecule type" value="Genomic_DNA"/>
</dbReference>
<evidence type="ECO:0000313" key="4">
    <source>
        <dbReference type="Proteomes" id="UP000799767"/>
    </source>
</evidence>
<dbReference type="PANTHER" id="PTHR34598:SF3">
    <property type="entry name" value="OXIDOREDUCTASE AN1597"/>
    <property type="match status" value="1"/>
</dbReference>
<dbReference type="GeneID" id="54474141"/>
<reference evidence="3" key="1">
    <citation type="journal article" date="2020" name="Stud. Mycol.">
        <title>101 Dothideomycetes genomes: a test case for predicting lifestyles and emergence of pathogens.</title>
        <authorList>
            <person name="Haridas S."/>
            <person name="Albert R."/>
            <person name="Binder M."/>
            <person name="Bloem J."/>
            <person name="Labutti K."/>
            <person name="Salamov A."/>
            <person name="Andreopoulos B."/>
            <person name="Baker S."/>
            <person name="Barry K."/>
            <person name="Bills G."/>
            <person name="Bluhm B."/>
            <person name="Cannon C."/>
            <person name="Castanera R."/>
            <person name="Culley D."/>
            <person name="Daum C."/>
            <person name="Ezra D."/>
            <person name="Gonzalez J."/>
            <person name="Henrissat B."/>
            <person name="Kuo A."/>
            <person name="Liang C."/>
            <person name="Lipzen A."/>
            <person name="Lutzoni F."/>
            <person name="Magnuson J."/>
            <person name="Mondo S."/>
            <person name="Nolan M."/>
            <person name="Ohm R."/>
            <person name="Pangilinan J."/>
            <person name="Park H.-J."/>
            <person name="Ramirez L."/>
            <person name="Alfaro M."/>
            <person name="Sun H."/>
            <person name="Tritt A."/>
            <person name="Yoshinaga Y."/>
            <person name="Zwiers L.-H."/>
            <person name="Turgeon B."/>
            <person name="Goodwin S."/>
            <person name="Spatafora J."/>
            <person name="Crous P."/>
            <person name="Grigoriev I."/>
        </authorList>
    </citation>
    <scope>NUCLEOTIDE SEQUENCE</scope>
    <source>
        <strain evidence="3">CBS 113389</strain>
    </source>
</reference>
<gene>
    <name evidence="3" type="ORF">BDY17DRAFT_294437</name>
</gene>
<dbReference type="Proteomes" id="UP000799767">
    <property type="component" value="Unassembled WGS sequence"/>
</dbReference>
<evidence type="ECO:0000256" key="1">
    <source>
        <dbReference type="ARBA" id="ARBA00023002"/>
    </source>
</evidence>
<evidence type="ECO:0000256" key="2">
    <source>
        <dbReference type="ARBA" id="ARBA00023604"/>
    </source>
</evidence>
<dbReference type="PANTHER" id="PTHR34598">
    <property type="entry name" value="BLL6449 PROTEIN"/>
    <property type="match status" value="1"/>
</dbReference>
<comment type="similarity">
    <text evidence="2">Belongs to the asaB hydroxylase/desaturase family.</text>
</comment>